<feature type="signal peptide" evidence="1">
    <location>
        <begin position="1"/>
        <end position="30"/>
    </location>
</feature>
<keyword evidence="1" id="KW-0732">Signal</keyword>
<proteinExistence type="predicted"/>
<evidence type="ECO:0000256" key="1">
    <source>
        <dbReference type="SAM" id="SignalP"/>
    </source>
</evidence>
<protein>
    <submittedName>
        <fullName evidence="2">Multiple sugar transport system substrate-binding protein</fullName>
    </submittedName>
</protein>
<name>A0A4R7JBR6_9ACTN</name>
<dbReference type="RefSeq" id="WP_133754330.1">
    <property type="nucleotide sequence ID" value="NZ_SOAW01000001.1"/>
</dbReference>
<evidence type="ECO:0000313" key="3">
    <source>
        <dbReference type="Proteomes" id="UP000295371"/>
    </source>
</evidence>
<sequence length="429" mass="45482">MGKGAHKRVMTASIAAVAASVIGLSGCAGGGSGGAEDGTVTLEFTQWWEPELPDGALRSLMDEFEQQNPGIKVELLSGPYSSTREQIVAGSASGTLSDVVGLDGGWVYDLVQQGAIADLSEAMQTAGYDDSQLASQVQVDGATYSIPAVNFSYMLFTNDKLLSEAGVDEPPSTRSEFLSAAEAVTEKGDASGWALPLSLESPVGVQNDVMSWNWASGGRMLANGQPDLTNPDVTATVDYIKQLNDAGVIAPGAANLKEQDKVEEFTNERVGMMISSLAHINLLRENNPDLEFSVSPVPVADGFSGTPGVTFASWGVGVSSQTEHPEEAWKLIEFLMSPEANASLATSANGFPGNVNSEPGFDESDELYKAAYEAWQAGEPVNEFNGLPVAEQLMRIFDEELQRSLDQGQPVPDTLAAINEQWTTELSQS</sequence>
<feature type="chain" id="PRO_5038645639" evidence="1">
    <location>
        <begin position="31"/>
        <end position="429"/>
    </location>
</feature>
<dbReference type="PANTHER" id="PTHR43649">
    <property type="entry name" value="ARABINOSE-BINDING PROTEIN-RELATED"/>
    <property type="match status" value="1"/>
</dbReference>
<dbReference type="OrthoDB" id="2531053at2"/>
<dbReference type="AlphaFoldDB" id="A0A4R7JBR6"/>
<dbReference type="PROSITE" id="PS51257">
    <property type="entry name" value="PROKAR_LIPOPROTEIN"/>
    <property type="match status" value="1"/>
</dbReference>
<dbReference type="Gene3D" id="3.40.190.10">
    <property type="entry name" value="Periplasmic binding protein-like II"/>
    <property type="match status" value="1"/>
</dbReference>
<organism evidence="2 3">
    <name type="scientific">Naumannella halotolerans</name>
    <dbReference type="NCBI Taxonomy" id="993414"/>
    <lineage>
        <taxon>Bacteria</taxon>
        <taxon>Bacillati</taxon>
        <taxon>Actinomycetota</taxon>
        <taxon>Actinomycetes</taxon>
        <taxon>Propionibacteriales</taxon>
        <taxon>Propionibacteriaceae</taxon>
        <taxon>Naumannella</taxon>
    </lineage>
</organism>
<dbReference type="SUPFAM" id="SSF53850">
    <property type="entry name" value="Periplasmic binding protein-like II"/>
    <property type="match status" value="1"/>
</dbReference>
<dbReference type="PANTHER" id="PTHR43649:SF30">
    <property type="entry name" value="ABC TRANSPORTER SUBSTRATE-BINDING PROTEIN"/>
    <property type="match status" value="1"/>
</dbReference>
<gene>
    <name evidence="2" type="ORF">CLV29_1524</name>
</gene>
<keyword evidence="2" id="KW-0762">Sugar transport</keyword>
<keyword evidence="2" id="KW-0813">Transport</keyword>
<dbReference type="InterPro" id="IPR006059">
    <property type="entry name" value="SBP"/>
</dbReference>
<dbReference type="InterPro" id="IPR050490">
    <property type="entry name" value="Bact_solute-bd_prot1"/>
</dbReference>
<dbReference type="CDD" id="cd13585">
    <property type="entry name" value="PBP2_TMBP_like"/>
    <property type="match status" value="1"/>
</dbReference>
<comment type="caution">
    <text evidence="2">The sequence shown here is derived from an EMBL/GenBank/DDBJ whole genome shotgun (WGS) entry which is preliminary data.</text>
</comment>
<dbReference type="Proteomes" id="UP000295371">
    <property type="component" value="Unassembled WGS sequence"/>
</dbReference>
<dbReference type="Pfam" id="PF13416">
    <property type="entry name" value="SBP_bac_8"/>
    <property type="match status" value="1"/>
</dbReference>
<dbReference type="EMBL" id="SOAW01000001">
    <property type="protein sequence ID" value="TDT33889.1"/>
    <property type="molecule type" value="Genomic_DNA"/>
</dbReference>
<accession>A0A4R7JBR6</accession>
<evidence type="ECO:0000313" key="2">
    <source>
        <dbReference type="EMBL" id="TDT33889.1"/>
    </source>
</evidence>
<reference evidence="2 3" key="1">
    <citation type="submission" date="2019-03" db="EMBL/GenBank/DDBJ databases">
        <title>Genomic Encyclopedia of Archaeal and Bacterial Type Strains, Phase II (KMG-II): from individual species to whole genera.</title>
        <authorList>
            <person name="Goeker M."/>
        </authorList>
    </citation>
    <scope>NUCLEOTIDE SEQUENCE [LARGE SCALE GENOMIC DNA]</scope>
    <source>
        <strain evidence="2 3">DSM 24323</strain>
    </source>
</reference>
<keyword evidence="3" id="KW-1185">Reference proteome</keyword>